<keyword evidence="2" id="KW-0808">Transferase</keyword>
<dbReference type="SUPFAM" id="SSF48208">
    <property type="entry name" value="Six-hairpin glycosidases"/>
    <property type="match status" value="1"/>
</dbReference>
<evidence type="ECO:0000259" key="3">
    <source>
        <dbReference type="Pfam" id="PF06165"/>
    </source>
</evidence>
<dbReference type="STRING" id="1123071.SAMN02745181_1903"/>
<feature type="domain" description="Glycosyl hydrolase 94 catalytic" evidence="4">
    <location>
        <begin position="306"/>
        <end position="726"/>
    </location>
</feature>
<dbReference type="InterPro" id="IPR012341">
    <property type="entry name" value="6hp_glycosidase-like_sf"/>
</dbReference>
<dbReference type="SUPFAM" id="SSF74650">
    <property type="entry name" value="Galactose mutarotase-like"/>
    <property type="match status" value="1"/>
</dbReference>
<dbReference type="InterPro" id="IPR011013">
    <property type="entry name" value="Gal_mutarotase_sf_dom"/>
</dbReference>
<keyword evidence="1" id="KW-0328">Glycosyltransferase</keyword>
<dbReference type="InterPro" id="IPR008928">
    <property type="entry name" value="6-hairpin_glycosidase_sf"/>
</dbReference>
<feature type="domain" description="Glycosyl hydrolase 94 supersandwich" evidence="3">
    <location>
        <begin position="13"/>
        <end position="290"/>
    </location>
</feature>
<dbReference type="PANTHER" id="PTHR37469:SF2">
    <property type="entry name" value="CELLOBIONIC ACID PHOSPHORYLASE"/>
    <property type="match status" value="1"/>
</dbReference>
<dbReference type="Gene3D" id="2.60.420.10">
    <property type="entry name" value="Maltose phosphorylase, domain 3"/>
    <property type="match status" value="1"/>
</dbReference>
<dbReference type="InterPro" id="IPR037018">
    <property type="entry name" value="GH65_N"/>
</dbReference>
<evidence type="ECO:0000313" key="6">
    <source>
        <dbReference type="Proteomes" id="UP000184510"/>
    </source>
</evidence>
<dbReference type="RefSeq" id="WP_143183481.1">
    <property type="nucleotide sequence ID" value="NZ_FQYR01000003.1"/>
</dbReference>
<dbReference type="Pfam" id="PF06165">
    <property type="entry name" value="GH94_b-supersand"/>
    <property type="match status" value="1"/>
</dbReference>
<dbReference type="InParanoid" id="A0A1M6ISI8"/>
<dbReference type="GO" id="GO:0030246">
    <property type="term" value="F:carbohydrate binding"/>
    <property type="evidence" value="ECO:0007669"/>
    <property type="project" value="InterPro"/>
</dbReference>
<evidence type="ECO:0000256" key="1">
    <source>
        <dbReference type="ARBA" id="ARBA00022676"/>
    </source>
</evidence>
<sequence>MKQQYGYFSNDTREYVITSPTTPVKWTNYLGTIDFGGLIDNTGGALLCAGDPSLNRISKYIPQLPDTDFKGTTLYLRVKSTTGYEVYSPFFVPCLNKMEKFECRVGLSYQKFVTQVAGIEVKATIFVPTNSCLEVRDITVTNHRNEAVEVDLIPVIEYSHFEALKQFTNADWVPQTMTSEAIKEDNGLLTLLQYAFMRRDSKVNFFTSNKPVSSFESDRKNFLGCDGLGTWANPKALQEDELSNYEALRGDNIGALLIKLGKLDPEASERAVILTGQALREEYADCVREFRSLDRVHRAFKEQAQYWDKYLSNYQCTTPDPEFDAMVNVHNPRQCQTTFNWSRYLSLYQLGLGARGLGFRDSSQDIMGVLASIPHEAKNLLRKLLYTQREDGSAMHQFYPASMEANEGDSREEGHKTTYGDDHLWAVLSVCAYLRETGDYAFLDEEITYYDKKLPVEMRSKGSVMDHLTRALEYTKNNVGQHGIPLLGFADWNDTVNLPGDAESLMVASLYGAGLLEFIELQKHLGNFDLVEKYQQDHEDIKTVVNEQGWDGEWYRRYYTEDGEPIGSKQNSHGKIYTNAQSWPVIAGFCTRERAHIALDSVEEHLNTKYGIKLSTPGYDGFDPKLGGVSTYPPGAKENGGIFLHSNPWVMIANTKIGNGDRAYKYFCQINPATKNEDIDGYQVEPYCFAQNILGDEHPQFGLGRNSWLSGTSSWTYQAATQYILGVRPTHHGLEVNPCLPSTWDKCQVTRHFRGATYHISIHNCKKDDSSKQTILVDGTKLEGSILPFAKAGTEVTVQVYLGQAVAEALPA</sequence>
<dbReference type="Gene3D" id="1.20.890.20">
    <property type="entry name" value="mpn423 like domain"/>
    <property type="match status" value="1"/>
</dbReference>
<dbReference type="AlphaFoldDB" id="A0A1M6ISI8"/>
<evidence type="ECO:0000313" key="5">
    <source>
        <dbReference type="EMBL" id="SHJ37404.1"/>
    </source>
</evidence>
<evidence type="ECO:0000256" key="2">
    <source>
        <dbReference type="ARBA" id="ARBA00022679"/>
    </source>
</evidence>
<dbReference type="InterPro" id="IPR010383">
    <property type="entry name" value="Glyco_hydrolase_94_b-supersand"/>
</dbReference>
<dbReference type="GO" id="GO:0005975">
    <property type="term" value="P:carbohydrate metabolic process"/>
    <property type="evidence" value="ECO:0007669"/>
    <property type="project" value="InterPro"/>
</dbReference>
<gene>
    <name evidence="5" type="ORF">SAMN02745181_1903</name>
</gene>
<organism evidence="5 6">
    <name type="scientific">Rubritalea squalenifaciens DSM 18772</name>
    <dbReference type="NCBI Taxonomy" id="1123071"/>
    <lineage>
        <taxon>Bacteria</taxon>
        <taxon>Pseudomonadati</taxon>
        <taxon>Verrucomicrobiota</taxon>
        <taxon>Verrucomicrobiia</taxon>
        <taxon>Verrucomicrobiales</taxon>
        <taxon>Rubritaleaceae</taxon>
        <taxon>Rubritalea</taxon>
    </lineage>
</organism>
<proteinExistence type="predicted"/>
<dbReference type="InterPro" id="IPR033432">
    <property type="entry name" value="GH94_catalytic"/>
</dbReference>
<keyword evidence="6" id="KW-1185">Reference proteome</keyword>
<dbReference type="Proteomes" id="UP000184510">
    <property type="component" value="Unassembled WGS sequence"/>
</dbReference>
<dbReference type="Gene3D" id="2.70.98.40">
    <property type="entry name" value="Glycoside hydrolase, family 65, N-terminal domain"/>
    <property type="match status" value="1"/>
</dbReference>
<dbReference type="OrthoDB" id="9769991at2"/>
<dbReference type="PANTHER" id="PTHR37469">
    <property type="entry name" value="CELLOBIONIC ACID PHOSPHORYLASE-RELATED"/>
    <property type="match status" value="1"/>
</dbReference>
<accession>A0A1M6ISI8</accession>
<dbReference type="InterPro" id="IPR052047">
    <property type="entry name" value="GH94_Enzymes"/>
</dbReference>
<dbReference type="GO" id="GO:0016757">
    <property type="term" value="F:glycosyltransferase activity"/>
    <property type="evidence" value="ECO:0007669"/>
    <property type="project" value="UniProtKB-KW"/>
</dbReference>
<protein>
    <submittedName>
        <fullName evidence="5">Cellobiose phosphorylase</fullName>
    </submittedName>
</protein>
<dbReference type="EMBL" id="FQYR01000003">
    <property type="protein sequence ID" value="SHJ37404.1"/>
    <property type="molecule type" value="Genomic_DNA"/>
</dbReference>
<evidence type="ECO:0000259" key="4">
    <source>
        <dbReference type="Pfam" id="PF17167"/>
    </source>
</evidence>
<dbReference type="Gene3D" id="1.50.10.10">
    <property type="match status" value="1"/>
</dbReference>
<name>A0A1M6ISI8_9BACT</name>
<reference evidence="5 6" key="1">
    <citation type="submission" date="2016-11" db="EMBL/GenBank/DDBJ databases">
        <authorList>
            <person name="Jaros S."/>
            <person name="Januszkiewicz K."/>
            <person name="Wedrychowicz H."/>
        </authorList>
    </citation>
    <scope>NUCLEOTIDE SEQUENCE [LARGE SCALE GENOMIC DNA]</scope>
    <source>
        <strain evidence="5 6">DSM 18772</strain>
    </source>
</reference>
<dbReference type="Pfam" id="PF17167">
    <property type="entry name" value="Glyco_hydro_94"/>
    <property type="match status" value="1"/>
</dbReference>